<evidence type="ECO:0000256" key="5">
    <source>
        <dbReference type="ARBA" id="ARBA00022801"/>
    </source>
</evidence>
<gene>
    <name evidence="15" type="ORF">HYPSUDRAFT_69780</name>
</gene>
<proteinExistence type="inferred from homology"/>
<dbReference type="Gene3D" id="3.40.50.10810">
    <property type="entry name" value="Tandem AAA-ATPase domain"/>
    <property type="match status" value="1"/>
</dbReference>
<dbReference type="InterPro" id="IPR016024">
    <property type="entry name" value="ARM-type_fold"/>
</dbReference>
<feature type="domain" description="Helicase C-terminal" evidence="14">
    <location>
        <begin position="1732"/>
        <end position="1822"/>
    </location>
</feature>
<dbReference type="CDD" id="cd18793">
    <property type="entry name" value="SF2_C_SNF"/>
    <property type="match status" value="1"/>
</dbReference>
<accession>A0A0D2PEB4</accession>
<keyword evidence="7" id="KW-0067">ATP-binding</keyword>
<dbReference type="InterPro" id="IPR044078">
    <property type="entry name" value="Mot1_ATP-bd"/>
</dbReference>
<evidence type="ECO:0000259" key="14">
    <source>
        <dbReference type="SMART" id="SM00490"/>
    </source>
</evidence>
<evidence type="ECO:0000259" key="13">
    <source>
        <dbReference type="SMART" id="SM00487"/>
    </source>
</evidence>
<dbReference type="SMART" id="SM00487">
    <property type="entry name" value="DEXDc"/>
    <property type="match status" value="1"/>
</dbReference>
<dbReference type="CDD" id="cd17999">
    <property type="entry name" value="DEXHc_Mot1"/>
    <property type="match status" value="1"/>
</dbReference>
<keyword evidence="8" id="KW-0238">DNA-binding</keyword>
<reference evidence="16" key="1">
    <citation type="submission" date="2014-04" db="EMBL/GenBank/DDBJ databases">
        <title>Evolutionary Origins and Diversification of the Mycorrhizal Mutualists.</title>
        <authorList>
            <consortium name="DOE Joint Genome Institute"/>
            <consortium name="Mycorrhizal Genomics Consortium"/>
            <person name="Kohler A."/>
            <person name="Kuo A."/>
            <person name="Nagy L.G."/>
            <person name="Floudas D."/>
            <person name="Copeland A."/>
            <person name="Barry K.W."/>
            <person name="Cichocki N."/>
            <person name="Veneault-Fourrey C."/>
            <person name="LaButti K."/>
            <person name="Lindquist E.A."/>
            <person name="Lipzen A."/>
            <person name="Lundell T."/>
            <person name="Morin E."/>
            <person name="Murat C."/>
            <person name="Riley R."/>
            <person name="Ohm R."/>
            <person name="Sun H."/>
            <person name="Tunlid A."/>
            <person name="Henrissat B."/>
            <person name="Grigoriev I.V."/>
            <person name="Hibbett D.S."/>
            <person name="Martin F."/>
        </authorList>
    </citation>
    <scope>NUCLEOTIDE SEQUENCE [LARGE SCALE GENOMIC DNA]</scope>
    <source>
        <strain evidence="16">FD-334 SS-4</strain>
    </source>
</reference>
<dbReference type="InterPro" id="IPR000330">
    <property type="entry name" value="SNF2_N"/>
</dbReference>
<evidence type="ECO:0000256" key="12">
    <source>
        <dbReference type="SAM" id="MobiDB-lite"/>
    </source>
</evidence>
<feature type="region of interest" description="Disordered" evidence="12">
    <location>
        <begin position="201"/>
        <end position="279"/>
    </location>
</feature>
<dbReference type="Pfam" id="PF00176">
    <property type="entry name" value="SNF2-rel_dom"/>
    <property type="match status" value="1"/>
</dbReference>
<dbReference type="GO" id="GO:0017025">
    <property type="term" value="F:TBP-class protein binding"/>
    <property type="evidence" value="ECO:0007669"/>
    <property type="project" value="InterPro"/>
</dbReference>
<keyword evidence="5" id="KW-0378">Hydrolase</keyword>
<dbReference type="FunFam" id="3.40.50.10810:FF:000009">
    <property type="entry name" value="B-TFIID TATA-box-binding protein-associated factor 1"/>
    <property type="match status" value="1"/>
</dbReference>
<dbReference type="SMART" id="SM00490">
    <property type="entry name" value="HELICc"/>
    <property type="match status" value="1"/>
</dbReference>
<evidence type="ECO:0000256" key="8">
    <source>
        <dbReference type="ARBA" id="ARBA00023125"/>
    </source>
</evidence>
<feature type="compositionally biased region" description="Polar residues" evidence="12">
    <location>
        <begin position="204"/>
        <end position="213"/>
    </location>
</feature>
<dbReference type="EMBL" id="KN817587">
    <property type="protein sequence ID" value="KJA18545.1"/>
    <property type="molecule type" value="Genomic_DNA"/>
</dbReference>
<dbReference type="PANTHER" id="PTHR36498:SF1">
    <property type="entry name" value="TATA-BINDING PROTEIN-ASSOCIATED FACTOR 172"/>
    <property type="match status" value="1"/>
</dbReference>
<evidence type="ECO:0000313" key="16">
    <source>
        <dbReference type="Proteomes" id="UP000054270"/>
    </source>
</evidence>
<evidence type="ECO:0000256" key="4">
    <source>
        <dbReference type="ARBA" id="ARBA00022741"/>
    </source>
</evidence>
<dbReference type="Pfam" id="PF00271">
    <property type="entry name" value="Helicase_C"/>
    <property type="match status" value="1"/>
</dbReference>
<comment type="similarity">
    <text evidence="2">Belongs to the SNF2/RAD54 helicase family.</text>
</comment>
<evidence type="ECO:0000313" key="15">
    <source>
        <dbReference type="EMBL" id="KJA18545.1"/>
    </source>
</evidence>
<dbReference type="Gene3D" id="1.25.10.10">
    <property type="entry name" value="Leucine-rich Repeat Variant"/>
    <property type="match status" value="2"/>
</dbReference>
<dbReference type="InterPro" id="IPR022707">
    <property type="entry name" value="Mot1_central_dom"/>
</dbReference>
<dbReference type="Gene3D" id="3.40.50.300">
    <property type="entry name" value="P-loop containing nucleotide triphosphate hydrolases"/>
    <property type="match status" value="1"/>
</dbReference>
<evidence type="ECO:0000256" key="3">
    <source>
        <dbReference type="ARBA" id="ARBA00022737"/>
    </source>
</evidence>
<dbReference type="Proteomes" id="UP000054270">
    <property type="component" value="Unassembled WGS sequence"/>
</dbReference>
<name>A0A0D2PEB4_HYPSF</name>
<comment type="subcellular location">
    <subcellularLocation>
        <location evidence="1">Nucleus</location>
    </subcellularLocation>
</comment>
<dbReference type="InterPro" id="IPR014001">
    <property type="entry name" value="Helicase_ATP-bd"/>
</dbReference>
<feature type="compositionally biased region" description="Basic and acidic residues" evidence="12">
    <location>
        <begin position="1073"/>
        <end position="1094"/>
    </location>
</feature>
<dbReference type="GO" id="GO:0004386">
    <property type="term" value="F:helicase activity"/>
    <property type="evidence" value="ECO:0007669"/>
    <property type="project" value="UniProtKB-KW"/>
</dbReference>
<dbReference type="InterPro" id="IPR001650">
    <property type="entry name" value="Helicase_C-like"/>
</dbReference>
<sequence length="1932" mass="213681">MTSRLDRLLLLLDTGSSPSVRNTAAKQLAQLAVRSVISDVTIVEDDIKTGATRQQIQVNDNAAWGELLAVVARIIPYLHSKSFESRTAASVALSQIFSLVPMWHPACYRDVLSSTTFNGNTLLPPPDFPKFSVQELVSQGNLLLASSGKEFVKPAGILSSTQEVKKARKDAMSRLGLGFLDGVEDDMDLEKEFAAEMDIDGTTLPVNTETAASSPMEVCTEPPVKEQSPAAGSLTPNVPSPSTPNPASEAETAALSAREKNRLKRKRKPGNSAFVAPPPQMAGARYAAAASGPAKARLINPDTKTAPGSRLSSPTLGIAPDKVIIDPSKGGAIMPKSAKQSKALEVPNGMYIWDGVVKVLEVDLFSAAWEVRHGAAMALRELLKLQGKCGGMRDDLPITENENAHEKWCNDLAAKFLCIFVLDRFSDFVSDQVVAPVRETVSQTLASLLLFMPRRSLFHVHSVLLQMIRQDFVSNSKTLTDLERGHIWEVRHAGLLGIKYEVAVRSDMFDEAPAVKQDDDIPQIHGRSVLQGVVEAAILGLGDRDDDVRSVATSCLLPVAEHIVQQLPESLEPILLVLWRCLCDMKDDLSSSVGVVMDLLGKLVAYDKVIEILAKEGTSLPLSTLAKTLFPFFRHTIPNVRLAVVTTLDSFMLVPSLPTDWVATPFVSLLLQNLVCEERPDIRQASLSAWKTSVSLLSLSPGRMENVITQQLILDWFAVVMTPIGIPIDASAFYNPSITVEGALPLERHNVDKNMLAQDLSLITVEVTFKARIATAQALACLMVYWPVEQNPIDHYFKPILLHYIDSTSMLQKFLTAVIAEEWAHQSTELSKTETPLSLVEKYDLAQEFTKRTLVWLQGKPPPAYHEMAFALSRIHADCISLLQMFTTDCKLPSSSIPFLGTDIDISGTVAGCFTIETAQTAIGTMYSRLKDSLGRTRKKELAVIAEKRSAVLASIERYTEVKVQHDTRVSAAFAAAFVAFKSTPDKVSPVVKGIMNGIKNEDNPDLQHRSAVAVASFVEFCVEHRIAQPPDKIVKNLCTFLCQDVEQTPTFAYSRKLTSGILSFQASCSLPKAKESNGDTDKSESDKSQDTRRAQLARRGACQAFQQLSAKFGPRLLDIIPNMWQSMAGGLLSACQTDSSEKADLLIEKQHGQDVIDSLSVLEDVIPTFHEHLWPKLHEIFPMIHIALQSRFAIVRQAAARCFAIACDLMTSEAMRYVIENIIPLLQDPLILTNRQGATELIYHIVNRLDIKALPYVIFMVVPILGRMSDSNDEIRSTATNIFASLVKMVPLEVGLPDPPGFSDELLKRRETEREFLSQLLDGTKVEQYVVPVAIKAELRKYQQDGVNWLAFLAKYQLHGILCDDMGLGKTLQSICILASKHFERAEKHKQTASPETVHLPSLIVCPPTLTGHWYYEIQKYTDTLRPVLYTGNSRERSRLLAKLQSYDVVITSYEVVRNDIANLENHQWLYCILDEGHVIKNAKTKLTKAVKIIQAQHRLILSGTPIQNNVLELWSLFDFLMPGFLGTEASFNERFGKPILSNRDGKSKNGEAAALALEALHKQVLPFLLRRLKEDVLNDLPPKIIQDYYCELSDLQKYLYDDFGKSKARVTAADTVNTSSPEGEPAQQHIFQSLQYLRKLCNHPALVLKSDKEAIDSAFSRLNVSASSANLNDIQHAPKLLALKQILLDCGIGCGNNASPDSQKSELIDTVSDSSTSFSQHRVLIFCQMKQMLDIIETDLFKVHMPSVTYMRLDGGTDANKRHAVVQTFNGDPSIDCLLLTTHVGGLGLTLTGADTVIFVEHDWNPMKDLQAMDRAHRIGQKRVVNVYRLITKGTLEEKIMGLQRFKLNIANSIVTQQNSGLSSMDTDLVLDLFRRTSEEEDALAAAKAKAKDQNGNVSQKNVLQGLEDLPTEDEYEGLDLSSFMGSLHR</sequence>
<feature type="domain" description="Helicase ATP-binding" evidence="13">
    <location>
        <begin position="1336"/>
        <end position="1536"/>
    </location>
</feature>
<dbReference type="InterPro" id="IPR044972">
    <property type="entry name" value="Mot1"/>
</dbReference>
<evidence type="ECO:0000256" key="9">
    <source>
        <dbReference type="ARBA" id="ARBA00023242"/>
    </source>
</evidence>
<protein>
    <recommendedName>
        <fullName evidence="10">TATA-binding protein-associated factor mot1</fullName>
    </recommendedName>
    <alternativeName>
        <fullName evidence="11">Modifier of transcription 1</fullName>
    </alternativeName>
</protein>
<dbReference type="OrthoDB" id="10252227at2759"/>
<evidence type="ECO:0000256" key="11">
    <source>
        <dbReference type="ARBA" id="ARBA00081329"/>
    </source>
</evidence>
<organism evidence="15 16">
    <name type="scientific">Hypholoma sublateritium (strain FD-334 SS-4)</name>
    <dbReference type="NCBI Taxonomy" id="945553"/>
    <lineage>
        <taxon>Eukaryota</taxon>
        <taxon>Fungi</taxon>
        <taxon>Dikarya</taxon>
        <taxon>Basidiomycota</taxon>
        <taxon>Agaricomycotina</taxon>
        <taxon>Agaricomycetes</taxon>
        <taxon>Agaricomycetidae</taxon>
        <taxon>Agaricales</taxon>
        <taxon>Agaricineae</taxon>
        <taxon>Strophariaceae</taxon>
        <taxon>Hypholoma</taxon>
    </lineage>
</organism>
<dbReference type="InterPro" id="IPR011989">
    <property type="entry name" value="ARM-like"/>
</dbReference>
<keyword evidence="6" id="KW-0347">Helicase</keyword>
<dbReference type="SUPFAM" id="SSF48371">
    <property type="entry name" value="ARM repeat"/>
    <property type="match status" value="1"/>
</dbReference>
<dbReference type="PANTHER" id="PTHR36498">
    <property type="entry name" value="TATA-BINDING PROTEIN-ASSOCIATED FACTOR 172"/>
    <property type="match status" value="1"/>
</dbReference>
<evidence type="ECO:0000256" key="2">
    <source>
        <dbReference type="ARBA" id="ARBA00007025"/>
    </source>
</evidence>
<dbReference type="SUPFAM" id="SSF52540">
    <property type="entry name" value="P-loop containing nucleoside triphosphate hydrolases"/>
    <property type="match status" value="2"/>
</dbReference>
<dbReference type="FunFam" id="3.40.50.300:FF:000428">
    <property type="entry name" value="TATA-binding protein-associated factor 172"/>
    <property type="match status" value="1"/>
</dbReference>
<dbReference type="GO" id="GO:0005524">
    <property type="term" value="F:ATP binding"/>
    <property type="evidence" value="ECO:0007669"/>
    <property type="project" value="UniProtKB-KW"/>
</dbReference>
<keyword evidence="4" id="KW-0547">Nucleotide-binding</keyword>
<dbReference type="Pfam" id="PF12054">
    <property type="entry name" value="DUF3535"/>
    <property type="match status" value="1"/>
</dbReference>
<evidence type="ECO:0000256" key="7">
    <source>
        <dbReference type="ARBA" id="ARBA00022840"/>
    </source>
</evidence>
<keyword evidence="9" id="KW-0539">Nucleus</keyword>
<dbReference type="InterPro" id="IPR038718">
    <property type="entry name" value="SNF2-like_sf"/>
</dbReference>
<dbReference type="GO" id="GO:0016887">
    <property type="term" value="F:ATP hydrolysis activity"/>
    <property type="evidence" value="ECO:0007669"/>
    <property type="project" value="InterPro"/>
</dbReference>
<evidence type="ECO:0000256" key="10">
    <source>
        <dbReference type="ARBA" id="ARBA00073046"/>
    </source>
</evidence>
<dbReference type="InterPro" id="IPR027417">
    <property type="entry name" value="P-loop_NTPase"/>
</dbReference>
<dbReference type="GO" id="GO:0005634">
    <property type="term" value="C:nucleus"/>
    <property type="evidence" value="ECO:0007669"/>
    <property type="project" value="UniProtKB-SubCell"/>
</dbReference>
<dbReference type="InterPro" id="IPR049730">
    <property type="entry name" value="SNF2/RAD54-like_C"/>
</dbReference>
<dbReference type="OMA" id="WYSDIAC"/>
<evidence type="ECO:0000256" key="1">
    <source>
        <dbReference type="ARBA" id="ARBA00004123"/>
    </source>
</evidence>
<dbReference type="GO" id="GO:0003677">
    <property type="term" value="F:DNA binding"/>
    <property type="evidence" value="ECO:0007669"/>
    <property type="project" value="UniProtKB-KW"/>
</dbReference>
<dbReference type="STRING" id="945553.A0A0D2PEB4"/>
<keyword evidence="3" id="KW-0677">Repeat</keyword>
<keyword evidence="16" id="KW-1185">Reference proteome</keyword>
<evidence type="ECO:0000256" key="6">
    <source>
        <dbReference type="ARBA" id="ARBA00022806"/>
    </source>
</evidence>
<feature type="region of interest" description="Disordered" evidence="12">
    <location>
        <begin position="293"/>
        <end position="313"/>
    </location>
</feature>
<feature type="region of interest" description="Disordered" evidence="12">
    <location>
        <begin position="1072"/>
        <end position="1094"/>
    </location>
</feature>